<accession>A0A9K3P9T7</accession>
<evidence type="ECO:0000313" key="5">
    <source>
        <dbReference type="Proteomes" id="UP000693970"/>
    </source>
</evidence>
<sequence length="618" mass="65725">MLVSSSSSSTISKQQRFIAAVVDALIVTAFFSSHHQVVVVADHSAAWEQALVDAWTTIGDCQPETGMCDACGFGAVVVDLNGPNGTDVRTYTTGPGDASAPWDEDSTWEIASITKPFTALATLILEDEGIVSRNSTIGEFLDCDWDQANSDVQSVTLIELIQHMSGFPAQPPDRGPTIDGNPFGGYTEDRLCASLLLLNGLPTRGRYSYSNYAYGTLGYVLTLAVDKENPPDYEDIIKEKILFPLQMFNTSVTFDEAGWDMATEGCSRGINRGEITIRLGAYETLQGNGALRSTLNDMTKYLIAALYVDAGMPTPIDETLYGGLPPPSNELDTLFRAMTHAHSEEHKADLACSCVSDWCEGLLCPLPNPNDEFITPGGFEGYHSGGILSWRKSGDTGGYSSRVSYSALKGRAALAVDTCGGCGSQGTAGSGAQRAALLLSDGPPTEITAIERQGTQDDSSSSATSSMFFTGDALSHNFPSVAQINIAVTAVSDSSSATIALSSSDGAGARTNVAQNVGGGKWIITEPIFMGTGWGATTDPFNQLDIQRSLIISSDGKTAIYQDMGADTSLVLIEDFYDEPDDVVDENENVETGSGVPISTLGYYTIALTIIHFFMGLF</sequence>
<organism evidence="3 5">
    <name type="scientific">Nitzschia inconspicua</name>
    <dbReference type="NCBI Taxonomy" id="303405"/>
    <lineage>
        <taxon>Eukaryota</taxon>
        <taxon>Sar</taxon>
        <taxon>Stramenopiles</taxon>
        <taxon>Ochrophyta</taxon>
        <taxon>Bacillariophyta</taxon>
        <taxon>Bacillariophyceae</taxon>
        <taxon>Bacillariophycidae</taxon>
        <taxon>Bacillariales</taxon>
        <taxon>Bacillariaceae</taxon>
        <taxon>Nitzschia</taxon>
    </lineage>
</organism>
<reference evidence="3" key="2">
    <citation type="submission" date="2021-04" db="EMBL/GenBank/DDBJ databases">
        <authorList>
            <person name="Podell S."/>
        </authorList>
    </citation>
    <scope>NUCLEOTIDE SEQUENCE</scope>
    <source>
        <strain evidence="3">Hildebrandi</strain>
    </source>
</reference>
<dbReference type="EMBL" id="JAGRRH010000032">
    <property type="protein sequence ID" value="KAG7339552.1"/>
    <property type="molecule type" value="Genomic_DNA"/>
</dbReference>
<reference evidence="3" key="1">
    <citation type="journal article" date="2021" name="Sci. Rep.">
        <title>Diploid genomic architecture of Nitzschia inconspicua, an elite biomass production diatom.</title>
        <authorList>
            <person name="Oliver A."/>
            <person name="Podell S."/>
            <person name="Pinowska A."/>
            <person name="Traller J.C."/>
            <person name="Smith S.R."/>
            <person name="McClure R."/>
            <person name="Beliaev A."/>
            <person name="Bohutskyi P."/>
            <person name="Hill E.A."/>
            <person name="Rabines A."/>
            <person name="Zheng H."/>
            <person name="Allen L.Z."/>
            <person name="Kuo A."/>
            <person name="Grigoriev I.V."/>
            <person name="Allen A.E."/>
            <person name="Hazlebeck D."/>
            <person name="Allen E.E."/>
        </authorList>
    </citation>
    <scope>NUCLEOTIDE SEQUENCE</scope>
    <source>
        <strain evidence="3">Hildebrandi</strain>
    </source>
</reference>
<name>A0A9K3P9T7_9STRA</name>
<keyword evidence="5" id="KW-1185">Reference proteome</keyword>
<evidence type="ECO:0000259" key="1">
    <source>
        <dbReference type="Pfam" id="PF00144"/>
    </source>
</evidence>
<dbReference type="PANTHER" id="PTHR22935">
    <property type="entry name" value="PENICILLIN-BINDING PROTEIN"/>
    <property type="match status" value="1"/>
</dbReference>
<dbReference type="InterPro" id="IPR001466">
    <property type="entry name" value="Beta-lactam-related"/>
</dbReference>
<dbReference type="OrthoDB" id="5946976at2759"/>
<comment type="caution">
    <text evidence="3">The sequence shown here is derived from an EMBL/GenBank/DDBJ whole genome shotgun (WGS) entry which is preliminary data.</text>
</comment>
<dbReference type="PANTHER" id="PTHR22935:SF95">
    <property type="entry name" value="BETA-LACTAMASE-LIKE 1-RELATED"/>
    <property type="match status" value="1"/>
</dbReference>
<evidence type="ECO:0000313" key="3">
    <source>
        <dbReference type="EMBL" id="KAG7339552.1"/>
    </source>
</evidence>
<proteinExistence type="predicted"/>
<evidence type="ECO:0000313" key="4">
    <source>
        <dbReference type="EMBL" id="KAG7365670.1"/>
    </source>
</evidence>
<dbReference type="EMBL" id="JAGRRH010000008">
    <property type="protein sequence ID" value="KAG7365670.1"/>
    <property type="molecule type" value="Genomic_DNA"/>
</dbReference>
<evidence type="ECO:0000313" key="2">
    <source>
        <dbReference type="EMBL" id="KAG7338199.1"/>
    </source>
</evidence>
<dbReference type="Pfam" id="PF00144">
    <property type="entry name" value="Beta-lactamase"/>
    <property type="match status" value="1"/>
</dbReference>
<dbReference type="AlphaFoldDB" id="A0A9K3P9T7"/>
<protein>
    <submittedName>
        <fullName evidence="3">Beta-lactamase</fullName>
    </submittedName>
</protein>
<dbReference type="EMBL" id="JAGRRH010000062">
    <property type="protein sequence ID" value="KAG7338199.1"/>
    <property type="molecule type" value="Genomic_DNA"/>
</dbReference>
<gene>
    <name evidence="2" type="ORF">IV203_002604</name>
    <name evidence="4" type="ORF">IV203_025111</name>
    <name evidence="3" type="ORF">IV203_025145</name>
</gene>
<dbReference type="InterPro" id="IPR051478">
    <property type="entry name" value="Beta-lactamase-like_AB/R"/>
</dbReference>
<feature type="domain" description="Beta-lactamase-related" evidence="1">
    <location>
        <begin position="97"/>
        <end position="306"/>
    </location>
</feature>
<dbReference type="Proteomes" id="UP000693970">
    <property type="component" value="Unassembled WGS sequence"/>
</dbReference>